<evidence type="ECO:0000313" key="7">
    <source>
        <dbReference type="EMBL" id="KAL3870618.1"/>
    </source>
</evidence>
<comment type="caution">
    <text evidence="7">The sequence shown here is derived from an EMBL/GenBank/DDBJ whole genome shotgun (WGS) entry which is preliminary data.</text>
</comment>
<evidence type="ECO:0000259" key="4">
    <source>
        <dbReference type="Pfam" id="PF01082"/>
    </source>
</evidence>
<dbReference type="PANTHER" id="PTHR10157:SF23">
    <property type="entry name" value="MOXD1 HOMOLOG 1"/>
    <property type="match status" value="1"/>
</dbReference>
<protein>
    <recommendedName>
        <fullName evidence="9">Temptin</fullName>
    </recommendedName>
</protein>
<dbReference type="AlphaFoldDB" id="A0ABD3WBL2"/>
<gene>
    <name evidence="7" type="ORF">ACJMK2_038666</name>
</gene>
<evidence type="ECO:0000259" key="5">
    <source>
        <dbReference type="Pfam" id="PF03712"/>
    </source>
</evidence>
<dbReference type="InterPro" id="IPR036939">
    <property type="entry name" value="Cu2_ascorb_mOase_N_sf"/>
</dbReference>
<feature type="domain" description="Copper type II ascorbate-dependent monooxygenase C-terminal" evidence="5">
    <location>
        <begin position="294"/>
        <end position="429"/>
    </location>
</feature>
<keyword evidence="1" id="KW-1015">Disulfide bond</keyword>
<dbReference type="InterPro" id="IPR024548">
    <property type="entry name" value="Cu2_monoox_C"/>
</dbReference>
<dbReference type="Proteomes" id="UP001634394">
    <property type="component" value="Unassembled WGS sequence"/>
</dbReference>
<keyword evidence="2" id="KW-0325">Glycoprotein</keyword>
<dbReference type="Pfam" id="PF01082">
    <property type="entry name" value="Cu2_monooxygen"/>
    <property type="match status" value="1"/>
</dbReference>
<evidence type="ECO:0000256" key="3">
    <source>
        <dbReference type="SAM" id="SignalP"/>
    </source>
</evidence>
<dbReference type="SUPFAM" id="SSF49742">
    <property type="entry name" value="PHM/PNGase F"/>
    <property type="match status" value="2"/>
</dbReference>
<feature type="domain" description="Temptin Cys/Cys disulfide" evidence="6">
    <location>
        <begin position="21"/>
        <end position="117"/>
    </location>
</feature>
<feature type="domain" description="Copper type II ascorbate-dependent monooxygenase N-terminal" evidence="4">
    <location>
        <begin position="155"/>
        <end position="272"/>
    </location>
</feature>
<name>A0ABD3WBL2_SINWO</name>
<feature type="signal peptide" evidence="3">
    <location>
        <begin position="1"/>
        <end position="21"/>
    </location>
</feature>
<evidence type="ECO:0000259" key="6">
    <source>
        <dbReference type="Pfam" id="PF24784"/>
    </source>
</evidence>
<evidence type="ECO:0000256" key="1">
    <source>
        <dbReference type="ARBA" id="ARBA00023157"/>
    </source>
</evidence>
<dbReference type="InterPro" id="IPR057626">
    <property type="entry name" value="S-S_Temptin"/>
</dbReference>
<dbReference type="EMBL" id="JBJQND010000007">
    <property type="protein sequence ID" value="KAL3870618.1"/>
    <property type="molecule type" value="Genomic_DNA"/>
</dbReference>
<dbReference type="Gene3D" id="2.60.120.230">
    <property type="match status" value="1"/>
</dbReference>
<proteinExistence type="predicted"/>
<sequence>MKVRYAIILACVIQLIEGIWGYQMYQTSIPNGEIVPHPCKANYIWRGVGHKNVLGGGERNPFGLAFNTAGKHWTKALCQLDSDGDGKTNGQELGDPNCVWSPGYRPLQSVGLTHPGVCEPMNSSLCAGKNDWVDCHAGEFKCDAINHNETKNLTVRFPATAVPPIETKYKCMLFDLPQDGDYHLVATKVILDNVNMMHHILVFGCPQVGDSKIPLNEPYDCAMAPAGGCPDIIGLWGVGMLGECHHESSGFRLGVNGYKRAAFEFHWNNPALINGTTDSSGMTFYYTPKLRPNDAGVLMIGQKYLYIPPGETAVTAIGTCPEECTRKMMPNNINVITAVNHMHYLGIQQRIELIRNGSKVQDVTFDEKYSYDSPVIYRYDNPIEVRPGDELKTTCVFKSTSRYKTAYYGLDTFNEMCYGFLTFYPKQNYPIPFCNQWKTISRCDLDKDVIQGCRYKDITNMSIPETAAIYRSVMENCAWLGNCQKECLAVVKNITNHPCFQGDIDKYLRMIASSTGDPNSKIEILKFYAALDSCNVELALEVERANNSQKNCTSLADGQDVVNQACEAKINELLKNCTSLADGQDVVVFSGTGPVWRVQPLLLLLSLVLQIFK</sequence>
<dbReference type="PANTHER" id="PTHR10157">
    <property type="entry name" value="DOPAMINE BETA HYDROXYLASE RELATED"/>
    <property type="match status" value="1"/>
</dbReference>
<dbReference type="Pfam" id="PF24784">
    <property type="entry name" value="Temptin_C"/>
    <property type="match status" value="1"/>
</dbReference>
<evidence type="ECO:0000313" key="8">
    <source>
        <dbReference type="Proteomes" id="UP001634394"/>
    </source>
</evidence>
<dbReference type="InterPro" id="IPR000323">
    <property type="entry name" value="Cu2_ascorb_mOase_N"/>
</dbReference>
<accession>A0ABD3WBL2</accession>
<dbReference type="InterPro" id="IPR000945">
    <property type="entry name" value="DBH-like"/>
</dbReference>
<reference evidence="7 8" key="1">
    <citation type="submission" date="2024-11" db="EMBL/GenBank/DDBJ databases">
        <title>Chromosome-level genome assembly of the freshwater bivalve Anodonta woodiana.</title>
        <authorList>
            <person name="Chen X."/>
        </authorList>
    </citation>
    <scope>NUCLEOTIDE SEQUENCE [LARGE SCALE GENOMIC DNA]</scope>
    <source>
        <strain evidence="7">MN2024</strain>
        <tissue evidence="7">Gills</tissue>
    </source>
</reference>
<dbReference type="Gene3D" id="2.60.120.310">
    <property type="entry name" value="Copper type II, ascorbate-dependent monooxygenase, N-terminal domain"/>
    <property type="match status" value="1"/>
</dbReference>
<organism evidence="7 8">
    <name type="scientific">Sinanodonta woodiana</name>
    <name type="common">Chinese pond mussel</name>
    <name type="synonym">Anodonta woodiana</name>
    <dbReference type="NCBI Taxonomy" id="1069815"/>
    <lineage>
        <taxon>Eukaryota</taxon>
        <taxon>Metazoa</taxon>
        <taxon>Spiralia</taxon>
        <taxon>Lophotrochozoa</taxon>
        <taxon>Mollusca</taxon>
        <taxon>Bivalvia</taxon>
        <taxon>Autobranchia</taxon>
        <taxon>Heteroconchia</taxon>
        <taxon>Palaeoheterodonta</taxon>
        <taxon>Unionida</taxon>
        <taxon>Unionoidea</taxon>
        <taxon>Unionidae</taxon>
        <taxon>Unioninae</taxon>
        <taxon>Sinanodonta</taxon>
    </lineage>
</organism>
<dbReference type="Pfam" id="PF03712">
    <property type="entry name" value="Cu2_monoox_C"/>
    <property type="match status" value="1"/>
</dbReference>
<dbReference type="InterPro" id="IPR008977">
    <property type="entry name" value="PHM/PNGase_F_dom_sf"/>
</dbReference>
<evidence type="ECO:0008006" key="9">
    <source>
        <dbReference type="Google" id="ProtNLM"/>
    </source>
</evidence>
<keyword evidence="3" id="KW-0732">Signal</keyword>
<evidence type="ECO:0000256" key="2">
    <source>
        <dbReference type="ARBA" id="ARBA00023180"/>
    </source>
</evidence>
<keyword evidence="8" id="KW-1185">Reference proteome</keyword>
<dbReference type="InterPro" id="IPR014784">
    <property type="entry name" value="Cu2_ascorb_mOase-like_C"/>
</dbReference>
<feature type="chain" id="PRO_5044791170" description="Temptin" evidence="3">
    <location>
        <begin position="22"/>
        <end position="613"/>
    </location>
</feature>